<dbReference type="InterPro" id="IPR006135">
    <property type="entry name" value="T3SS_substrate_exporter"/>
</dbReference>
<dbReference type="OrthoDB" id="9810419at2"/>
<dbReference type="GO" id="GO:0009306">
    <property type="term" value="P:protein secretion"/>
    <property type="evidence" value="ECO:0007669"/>
    <property type="project" value="InterPro"/>
</dbReference>
<dbReference type="AlphaFoldDB" id="D9RZ62"/>
<keyword evidence="2" id="KW-1185">Reference proteome</keyword>
<evidence type="ECO:0000313" key="2">
    <source>
        <dbReference type="Proteomes" id="UP000000272"/>
    </source>
</evidence>
<dbReference type="InterPro" id="IPR029025">
    <property type="entry name" value="T3SS_substrate_exporter_C"/>
</dbReference>
<dbReference type="Gene3D" id="3.40.1690.10">
    <property type="entry name" value="secretion proteins EscU"/>
    <property type="match status" value="1"/>
</dbReference>
<organism evidence="1 2">
    <name type="scientific">Thermosediminibacter oceani (strain ATCC BAA-1034 / DSM 16646 / JW/IW-1228P)</name>
    <dbReference type="NCBI Taxonomy" id="555079"/>
    <lineage>
        <taxon>Bacteria</taxon>
        <taxon>Bacillati</taxon>
        <taxon>Bacillota</taxon>
        <taxon>Clostridia</taxon>
        <taxon>Thermosediminibacterales</taxon>
        <taxon>Thermosediminibacteraceae</taxon>
        <taxon>Thermosediminibacter</taxon>
    </lineage>
</organism>
<dbReference type="SUPFAM" id="SSF160544">
    <property type="entry name" value="EscU C-terminal domain-like"/>
    <property type="match status" value="1"/>
</dbReference>
<dbReference type="HOGENOM" id="CLU_041013_4_2_9"/>
<dbReference type="STRING" id="555079.Toce_1887"/>
<sequence length="96" mass="10744">MSEREKFPQRKAVALKYDPEKDGAPRVVASGRGETAERIIQTAKEHGIPLHTDPELAGALLSVEVGLEIPPELYRAVAEILAFIYRLDRDFKETLD</sequence>
<protein>
    <submittedName>
        <fullName evidence="1">FlhB domain protein</fullName>
    </submittedName>
</protein>
<proteinExistence type="predicted"/>
<dbReference type="RefSeq" id="WP_013276637.1">
    <property type="nucleotide sequence ID" value="NC_014377.1"/>
</dbReference>
<reference evidence="1 2" key="1">
    <citation type="journal article" date="2010" name="Stand. Genomic Sci.">
        <title>Complete genome sequence of Thermosediminibacter oceani type strain (JW/IW-1228P).</title>
        <authorList>
            <person name="Pitluck S."/>
            <person name="Yasawong M."/>
            <person name="Munk C."/>
            <person name="Nolan M."/>
            <person name="Lapidus A."/>
            <person name="Lucas S."/>
            <person name="Glavina Del Rio T."/>
            <person name="Tice H."/>
            <person name="Cheng J.F."/>
            <person name="Bruce D."/>
            <person name="Detter C."/>
            <person name="Tapia R."/>
            <person name="Han C."/>
            <person name="Goodwin L."/>
            <person name="Liolios K."/>
            <person name="Ivanova N."/>
            <person name="Mavromatis K."/>
            <person name="Mikhailova N."/>
            <person name="Pati A."/>
            <person name="Chen A."/>
            <person name="Palaniappan K."/>
            <person name="Land M."/>
            <person name="Hauser L."/>
            <person name="Chang Y.J."/>
            <person name="Jeffries C.D."/>
            <person name="Rohde M."/>
            <person name="Spring S."/>
            <person name="Sikorski J."/>
            <person name="Goker M."/>
            <person name="Woyke T."/>
            <person name="Bristow J."/>
            <person name="Eisen J.A."/>
            <person name="Markowitz V."/>
            <person name="Hugenholtz P."/>
            <person name="Kyrpides N.C."/>
            <person name="Klenk H.P."/>
        </authorList>
    </citation>
    <scope>NUCLEOTIDE SEQUENCE [LARGE SCALE GENOMIC DNA]</scope>
    <source>
        <strain evidence="2">ATCC BAA-1034 / DSM 16646 / JW/IW-1228P</strain>
    </source>
</reference>
<dbReference type="KEGG" id="toc:Toce_1887"/>
<dbReference type="PANTHER" id="PTHR30531:SF12">
    <property type="entry name" value="FLAGELLAR BIOSYNTHETIC PROTEIN FLHB"/>
    <property type="match status" value="1"/>
</dbReference>
<dbReference type="Proteomes" id="UP000000272">
    <property type="component" value="Chromosome"/>
</dbReference>
<dbReference type="Pfam" id="PF01312">
    <property type="entry name" value="Bac_export_2"/>
    <property type="match status" value="1"/>
</dbReference>
<dbReference type="eggNOG" id="COG2257">
    <property type="taxonomic scope" value="Bacteria"/>
</dbReference>
<dbReference type="PANTHER" id="PTHR30531">
    <property type="entry name" value="FLAGELLAR BIOSYNTHETIC PROTEIN FLHB"/>
    <property type="match status" value="1"/>
</dbReference>
<dbReference type="EMBL" id="CP002131">
    <property type="protein sequence ID" value="ADL08616.1"/>
    <property type="molecule type" value="Genomic_DNA"/>
</dbReference>
<gene>
    <name evidence="1" type="ordered locus">Toce_1887</name>
</gene>
<evidence type="ECO:0000313" key="1">
    <source>
        <dbReference type="EMBL" id="ADL08616.1"/>
    </source>
</evidence>
<accession>D9RZ62</accession>
<dbReference type="GO" id="GO:0005886">
    <property type="term" value="C:plasma membrane"/>
    <property type="evidence" value="ECO:0007669"/>
    <property type="project" value="TreeGrafter"/>
</dbReference>
<dbReference type="PRINTS" id="PR00950">
    <property type="entry name" value="TYPE3IMSPROT"/>
</dbReference>
<name>D9RZ62_THEOJ</name>